<dbReference type="EMBL" id="CYXZ01000027">
    <property type="protein sequence ID" value="CUN27356.1"/>
    <property type="molecule type" value="Genomic_DNA"/>
</dbReference>
<dbReference type="AlphaFoldDB" id="A0A173VL44"/>
<sequence length="73" mass="8210">MLTESFGRARTENHSGRDKQVPAVKDCRFTQTAFGTVVYDSSGKWLGQYETEDAAVEMLREMAQDIGGYDDEI</sequence>
<dbReference type="OrthoDB" id="2056077at2"/>
<dbReference type="PaxDb" id="166486-ERS852572_03082"/>
<organism evidence="1 2">
    <name type="scientific">Roseburia intestinalis</name>
    <dbReference type="NCBI Taxonomy" id="166486"/>
    <lineage>
        <taxon>Bacteria</taxon>
        <taxon>Bacillati</taxon>
        <taxon>Bacillota</taxon>
        <taxon>Clostridia</taxon>
        <taxon>Lachnospirales</taxon>
        <taxon>Lachnospiraceae</taxon>
        <taxon>Roseburia</taxon>
    </lineage>
</organism>
<dbReference type="STRING" id="166486.ERS852572_03082"/>
<evidence type="ECO:0008006" key="3">
    <source>
        <dbReference type="Google" id="ProtNLM"/>
    </source>
</evidence>
<gene>
    <name evidence="1" type="ORF">ERS852572_03082</name>
</gene>
<protein>
    <recommendedName>
        <fullName evidence="3">Terpene synthase</fullName>
    </recommendedName>
</protein>
<evidence type="ECO:0000313" key="1">
    <source>
        <dbReference type="EMBL" id="CUN27356.1"/>
    </source>
</evidence>
<name>A0A173VL44_9FIRM</name>
<accession>A0A173VL44</accession>
<dbReference type="Proteomes" id="UP000095350">
    <property type="component" value="Unassembled WGS sequence"/>
</dbReference>
<reference evidence="1 2" key="1">
    <citation type="submission" date="2015-09" db="EMBL/GenBank/DDBJ databases">
        <authorList>
            <consortium name="Pathogen Informatics"/>
        </authorList>
    </citation>
    <scope>NUCLEOTIDE SEQUENCE [LARGE SCALE GENOMIC DNA]</scope>
    <source>
        <strain evidence="1 2">2789STDY5834960</strain>
    </source>
</reference>
<proteinExistence type="predicted"/>
<evidence type="ECO:0000313" key="2">
    <source>
        <dbReference type="Proteomes" id="UP000095350"/>
    </source>
</evidence>